<gene>
    <name evidence="1" type="ORF">SSP1_026</name>
</gene>
<accession>A0A2K8GPS4</accession>
<evidence type="ECO:0000313" key="2">
    <source>
        <dbReference type="Proteomes" id="UP000240776"/>
    </source>
</evidence>
<dbReference type="EMBL" id="KY963424">
    <property type="protein sequence ID" value="ASD50198.1"/>
    <property type="molecule type" value="Genomic_DNA"/>
</dbReference>
<keyword evidence="2" id="KW-1185">Reference proteome</keyword>
<dbReference type="Proteomes" id="UP000240776">
    <property type="component" value="Segment"/>
</dbReference>
<reference evidence="1 2" key="1">
    <citation type="submission" date="2017-04" db="EMBL/GenBank/DDBJ databases">
        <title>Complete genome sequence of Shigella bacteriophage SSP1.</title>
        <authorList>
            <person name="Kim M."/>
            <person name="Ryu S."/>
            <person name="Kim M."/>
        </authorList>
    </citation>
    <scope>NUCLEOTIDE SEQUENCE [LARGE SCALE GENOMIC DNA]</scope>
</reference>
<name>A0A2K8GPS4_9CAUD</name>
<proteinExistence type="predicted"/>
<protein>
    <submittedName>
        <fullName evidence="1">Integron integrase</fullName>
    </submittedName>
</protein>
<organism evidence="1 2">
    <name type="scientific">Shigella phage SSP1</name>
    <dbReference type="NCBI Taxonomy" id="1983588"/>
    <lineage>
        <taxon>Viruses</taxon>
        <taxon>Duplodnaviria</taxon>
        <taxon>Heunggongvirae</taxon>
        <taxon>Uroviricota</taxon>
        <taxon>Caudoviricetes</taxon>
        <taxon>Demerecviridae</taxon>
        <taxon>Markadamsvirinae</taxon>
        <taxon>Tequintavirus</taxon>
        <taxon>Tequintavirus SSP1</taxon>
    </lineage>
</organism>
<evidence type="ECO:0000313" key="1">
    <source>
        <dbReference type="EMBL" id="ASD50198.1"/>
    </source>
</evidence>
<sequence>MLVMDGTRESYIHSFGCFIRHDSYGPYSSINTFDVSWGSYSVFHPFLPDTYVLNLPNNYVSS</sequence>